<feature type="region of interest" description="Disordered" evidence="1">
    <location>
        <begin position="1"/>
        <end position="84"/>
    </location>
</feature>
<dbReference type="AlphaFoldDB" id="A0A151X451"/>
<evidence type="ECO:0000256" key="1">
    <source>
        <dbReference type="SAM" id="MobiDB-lite"/>
    </source>
</evidence>
<protein>
    <submittedName>
        <fullName evidence="2">Uncharacterized protein</fullName>
    </submittedName>
</protein>
<sequence length="123" mass="12922">MGNVNDSQNGGVNGEGIGGVCPHKGQQRGEGAGREYAERGEEKEGERKREREPLFVTGGEVAGAVQGSPVEADDGAEGRATSWVVGGKREKAGICMSETGRGRGRENEGAESWFLATDSRKSL</sequence>
<feature type="region of interest" description="Disordered" evidence="1">
    <location>
        <begin position="96"/>
        <end position="123"/>
    </location>
</feature>
<organism evidence="2 3">
    <name type="scientific">Mycetomoellerius zeteki</name>
    <dbReference type="NCBI Taxonomy" id="64791"/>
    <lineage>
        <taxon>Eukaryota</taxon>
        <taxon>Metazoa</taxon>
        <taxon>Ecdysozoa</taxon>
        <taxon>Arthropoda</taxon>
        <taxon>Hexapoda</taxon>
        <taxon>Insecta</taxon>
        <taxon>Pterygota</taxon>
        <taxon>Neoptera</taxon>
        <taxon>Endopterygota</taxon>
        <taxon>Hymenoptera</taxon>
        <taxon>Apocrita</taxon>
        <taxon>Aculeata</taxon>
        <taxon>Formicoidea</taxon>
        <taxon>Formicidae</taxon>
        <taxon>Myrmicinae</taxon>
        <taxon>Mycetomoellerius</taxon>
    </lineage>
</organism>
<gene>
    <name evidence="2" type="ORF">ALC60_06003</name>
</gene>
<keyword evidence="3" id="KW-1185">Reference proteome</keyword>
<accession>A0A151X451</accession>
<feature type="compositionally biased region" description="Basic and acidic residues" evidence="1">
    <location>
        <begin position="31"/>
        <end position="53"/>
    </location>
</feature>
<evidence type="ECO:0000313" key="2">
    <source>
        <dbReference type="EMBL" id="KYQ55151.1"/>
    </source>
</evidence>
<name>A0A151X451_9HYME</name>
<dbReference type="Proteomes" id="UP000075809">
    <property type="component" value="Unassembled WGS sequence"/>
</dbReference>
<reference evidence="2 3" key="1">
    <citation type="submission" date="2015-09" db="EMBL/GenBank/DDBJ databases">
        <title>Trachymyrmex zeteki WGS genome.</title>
        <authorList>
            <person name="Nygaard S."/>
            <person name="Hu H."/>
            <person name="Boomsma J."/>
            <person name="Zhang G."/>
        </authorList>
    </citation>
    <scope>NUCLEOTIDE SEQUENCE [LARGE SCALE GENOMIC DNA]</scope>
    <source>
        <strain evidence="2">Tzet28-1</strain>
        <tissue evidence="2">Whole body</tissue>
    </source>
</reference>
<dbReference type="EMBL" id="KQ982554">
    <property type="protein sequence ID" value="KYQ55151.1"/>
    <property type="molecule type" value="Genomic_DNA"/>
</dbReference>
<evidence type="ECO:0000313" key="3">
    <source>
        <dbReference type="Proteomes" id="UP000075809"/>
    </source>
</evidence>
<proteinExistence type="predicted"/>